<organism evidence="2 3">
    <name type="scientific">Orchesella cincta</name>
    <name type="common">Springtail</name>
    <name type="synonym">Podura cincta</name>
    <dbReference type="NCBI Taxonomy" id="48709"/>
    <lineage>
        <taxon>Eukaryota</taxon>
        <taxon>Metazoa</taxon>
        <taxon>Ecdysozoa</taxon>
        <taxon>Arthropoda</taxon>
        <taxon>Hexapoda</taxon>
        <taxon>Collembola</taxon>
        <taxon>Entomobryomorpha</taxon>
        <taxon>Entomobryoidea</taxon>
        <taxon>Orchesellidae</taxon>
        <taxon>Orchesellinae</taxon>
        <taxon>Orchesella</taxon>
    </lineage>
</organism>
<dbReference type="Proteomes" id="UP000094527">
    <property type="component" value="Unassembled WGS sequence"/>
</dbReference>
<evidence type="ECO:0000313" key="3">
    <source>
        <dbReference type="Proteomes" id="UP000094527"/>
    </source>
</evidence>
<comment type="caution">
    <text evidence="2">The sequence shown here is derived from an EMBL/GenBank/DDBJ whole genome shotgun (WGS) entry which is preliminary data.</text>
</comment>
<protein>
    <recommendedName>
        <fullName evidence="1">CHK kinase-like domain-containing protein</fullName>
    </recommendedName>
</protein>
<dbReference type="InterPro" id="IPR004119">
    <property type="entry name" value="EcKL"/>
</dbReference>
<dbReference type="EMBL" id="LJIJ01000030">
    <property type="protein sequence ID" value="ODN05077.1"/>
    <property type="molecule type" value="Genomic_DNA"/>
</dbReference>
<keyword evidence="3" id="KW-1185">Reference proteome</keyword>
<evidence type="ECO:0000259" key="1">
    <source>
        <dbReference type="SMART" id="SM00587"/>
    </source>
</evidence>
<dbReference type="InterPro" id="IPR015897">
    <property type="entry name" value="CHK_kinase-like"/>
</dbReference>
<dbReference type="STRING" id="48709.A0A1D2NIK8"/>
<reference evidence="2 3" key="1">
    <citation type="journal article" date="2016" name="Genome Biol. Evol.">
        <title>Gene Family Evolution Reflects Adaptation to Soil Environmental Stressors in the Genome of the Collembolan Orchesella cincta.</title>
        <authorList>
            <person name="Faddeeva-Vakhrusheva A."/>
            <person name="Derks M.F."/>
            <person name="Anvar S.Y."/>
            <person name="Agamennone V."/>
            <person name="Suring W."/>
            <person name="Smit S."/>
            <person name="van Straalen N.M."/>
            <person name="Roelofs D."/>
        </authorList>
    </citation>
    <scope>NUCLEOTIDE SEQUENCE [LARGE SCALE GENOMIC DNA]</scope>
    <source>
        <tissue evidence="2">Mixed pool</tissue>
    </source>
</reference>
<dbReference type="OrthoDB" id="6630780at2759"/>
<dbReference type="SMART" id="SM00587">
    <property type="entry name" value="CHK"/>
    <property type="match status" value="1"/>
</dbReference>
<evidence type="ECO:0000313" key="2">
    <source>
        <dbReference type="EMBL" id="ODN05077.1"/>
    </source>
</evidence>
<feature type="domain" description="CHK kinase-like" evidence="1">
    <location>
        <begin position="131"/>
        <end position="273"/>
    </location>
</feature>
<sequence length="275" mass="31799">MPSSPEIMFSHEFLSKILKPHYPNLKLVTFDLARGTSAGDNYMSIIYSLKLKVENTDGCPQSSNSKYSEISLVLKALPTNPPILKYMRELKAFEKEVVMFQSVFPELCENLEYESLPKAIYTFCDSEDSYVIMEDLKSDGYRMSDRINGLDFEHAKLVINEMAKFHALSFIKFHGDGNLILEKFPNLVDMFWVKPEDVTERNRMFINGQLDGVKKVMTEDNLSHVIPRIERSFSNVFQRMHRLAGIPEKYPAVINFGDCWTNNIMFKYDEQGTCH</sequence>
<gene>
    <name evidence="2" type="ORF">Ocin01_01607</name>
</gene>
<dbReference type="Pfam" id="PF02958">
    <property type="entry name" value="EcKL"/>
    <property type="match status" value="1"/>
</dbReference>
<dbReference type="SUPFAM" id="SSF56112">
    <property type="entry name" value="Protein kinase-like (PK-like)"/>
    <property type="match status" value="1"/>
</dbReference>
<proteinExistence type="predicted"/>
<dbReference type="InterPro" id="IPR011009">
    <property type="entry name" value="Kinase-like_dom_sf"/>
</dbReference>
<dbReference type="AlphaFoldDB" id="A0A1D2NIK8"/>
<dbReference type="PANTHER" id="PTHR11012">
    <property type="entry name" value="PROTEIN KINASE-LIKE DOMAIN-CONTAINING"/>
    <property type="match status" value="1"/>
</dbReference>
<dbReference type="PANTHER" id="PTHR11012:SF30">
    <property type="entry name" value="PROTEIN KINASE-LIKE DOMAIN-CONTAINING"/>
    <property type="match status" value="1"/>
</dbReference>
<accession>A0A1D2NIK8</accession>
<name>A0A1D2NIK8_ORCCI</name>